<feature type="domain" description="FAD-binding" evidence="1">
    <location>
        <begin position="6"/>
        <end position="336"/>
    </location>
</feature>
<reference evidence="2 3" key="1">
    <citation type="journal article" date="2016" name="Environ. Microbiol.">
        <title>New Methyloceanibacter diversity from North Sea sediments includes methanotroph containing solely the soluble methane monooxygenase.</title>
        <authorList>
            <person name="Vekeman B."/>
            <person name="Kerckhof F.M."/>
            <person name="Cremers G."/>
            <person name="de Vos P."/>
            <person name="Vandamme P."/>
            <person name="Boon N."/>
            <person name="Op den Camp H.J."/>
            <person name="Heylen K."/>
        </authorList>
    </citation>
    <scope>NUCLEOTIDE SEQUENCE [LARGE SCALE GENOMIC DNA]</scope>
    <source>
        <strain evidence="2 3">R-67177</strain>
    </source>
</reference>
<sequence>MAIDGKILISGAGIAGLTLAVLLKEHGHDPLVVEQDAALPSEGYMMDFFGSGWDVAQRMGLTGALRSLRYPIDALQFVDDSGVIYASVPIARVARALGENYVYLRRSDLVRILHERAQSLGVEIRFGTEIAELDDTGERVHVTFDDGSARDFALVFGADGVHSGVRHLVFGDESQFARYLGAYVAAFHLAEHDFPVGRAMKLHEETDRVAAYYPLDDKRLDATYVFRHDEVDVPRGERLAVVQEAYAGAGWIGEKMLDAYHGSEPIFFDTLTQIAMPRWSRGRVALLGDACGCLTLLAGQGSHMAMAGAYVIARELERYNGNYAAAFTAYEAKLRPAVAKRQEDAATFAKVFIPSAHSRPWLRRLVIKVIFSPLVMPFVFKAFGAKSVLEGYS</sequence>
<name>A0A1E3W1C3_9HYPH</name>
<evidence type="ECO:0000259" key="1">
    <source>
        <dbReference type="Pfam" id="PF01494"/>
    </source>
</evidence>
<dbReference type="InterPro" id="IPR002938">
    <property type="entry name" value="FAD-bd"/>
</dbReference>
<dbReference type="GO" id="GO:0071949">
    <property type="term" value="F:FAD binding"/>
    <property type="evidence" value="ECO:0007669"/>
    <property type="project" value="InterPro"/>
</dbReference>
<comment type="caution">
    <text evidence="2">The sequence shown here is derived from an EMBL/GenBank/DDBJ whole genome shotgun (WGS) entry which is preliminary data.</text>
</comment>
<dbReference type="Gene3D" id="3.50.50.60">
    <property type="entry name" value="FAD/NAD(P)-binding domain"/>
    <property type="match status" value="1"/>
</dbReference>
<protein>
    <recommendedName>
        <fullName evidence="1">FAD-binding domain-containing protein</fullName>
    </recommendedName>
</protein>
<organism evidence="2 3">
    <name type="scientific">Methyloceanibacter marginalis</name>
    <dbReference type="NCBI Taxonomy" id="1774971"/>
    <lineage>
        <taxon>Bacteria</taxon>
        <taxon>Pseudomonadati</taxon>
        <taxon>Pseudomonadota</taxon>
        <taxon>Alphaproteobacteria</taxon>
        <taxon>Hyphomicrobiales</taxon>
        <taxon>Hyphomicrobiaceae</taxon>
        <taxon>Methyloceanibacter</taxon>
    </lineage>
</organism>
<dbReference type="AlphaFoldDB" id="A0A1E3W1C3"/>
<dbReference type="EMBL" id="LPWD01000441">
    <property type="protein sequence ID" value="ODR99553.1"/>
    <property type="molecule type" value="Genomic_DNA"/>
</dbReference>
<gene>
    <name evidence="2" type="ORF">AUC71_03650</name>
</gene>
<dbReference type="PANTHER" id="PTHR46865">
    <property type="entry name" value="OXIDOREDUCTASE-RELATED"/>
    <property type="match status" value="1"/>
</dbReference>
<dbReference type="Proteomes" id="UP000095042">
    <property type="component" value="Unassembled WGS sequence"/>
</dbReference>
<proteinExistence type="predicted"/>
<dbReference type="Pfam" id="PF01494">
    <property type="entry name" value="FAD_binding_3"/>
    <property type="match status" value="1"/>
</dbReference>
<dbReference type="PRINTS" id="PR00420">
    <property type="entry name" value="RNGMNOXGNASE"/>
</dbReference>
<dbReference type="RefSeq" id="WP_069624950.1">
    <property type="nucleotide sequence ID" value="NZ_LPWD01000441.1"/>
</dbReference>
<dbReference type="InterPro" id="IPR036188">
    <property type="entry name" value="FAD/NAD-bd_sf"/>
</dbReference>
<evidence type="ECO:0000313" key="3">
    <source>
        <dbReference type="Proteomes" id="UP000095042"/>
    </source>
</evidence>
<dbReference type="PANTHER" id="PTHR46865:SF8">
    <property type="entry name" value="POSSIBLE OXIDOREDUCTASE"/>
    <property type="match status" value="1"/>
</dbReference>
<dbReference type="InterPro" id="IPR051704">
    <property type="entry name" value="FAD_aromatic-hydroxylase"/>
</dbReference>
<dbReference type="Gene3D" id="3.30.9.10">
    <property type="entry name" value="D-Amino Acid Oxidase, subunit A, domain 2"/>
    <property type="match status" value="1"/>
</dbReference>
<dbReference type="OrthoDB" id="4230779at2"/>
<accession>A0A1E3W1C3</accession>
<evidence type="ECO:0000313" key="2">
    <source>
        <dbReference type="EMBL" id="ODR99553.1"/>
    </source>
</evidence>
<dbReference type="SUPFAM" id="SSF51905">
    <property type="entry name" value="FAD/NAD(P)-binding domain"/>
    <property type="match status" value="1"/>
</dbReference>
<keyword evidence="3" id="KW-1185">Reference proteome</keyword>